<evidence type="ECO:0000313" key="3">
    <source>
        <dbReference type="Proteomes" id="UP000823388"/>
    </source>
</evidence>
<organism evidence="2 3">
    <name type="scientific">Panicum virgatum</name>
    <name type="common">Blackwell switchgrass</name>
    <dbReference type="NCBI Taxonomy" id="38727"/>
    <lineage>
        <taxon>Eukaryota</taxon>
        <taxon>Viridiplantae</taxon>
        <taxon>Streptophyta</taxon>
        <taxon>Embryophyta</taxon>
        <taxon>Tracheophyta</taxon>
        <taxon>Spermatophyta</taxon>
        <taxon>Magnoliopsida</taxon>
        <taxon>Liliopsida</taxon>
        <taxon>Poales</taxon>
        <taxon>Poaceae</taxon>
        <taxon>PACMAD clade</taxon>
        <taxon>Panicoideae</taxon>
        <taxon>Panicodae</taxon>
        <taxon>Paniceae</taxon>
        <taxon>Panicinae</taxon>
        <taxon>Panicum</taxon>
        <taxon>Panicum sect. Hiantes</taxon>
    </lineage>
</organism>
<proteinExistence type="predicted"/>
<accession>A0A8T0RPY6</accession>
<dbReference type="AlphaFoldDB" id="A0A8T0RPY6"/>
<keyword evidence="3" id="KW-1185">Reference proteome</keyword>
<comment type="caution">
    <text evidence="2">The sequence shown here is derived from an EMBL/GenBank/DDBJ whole genome shotgun (WGS) entry which is preliminary data.</text>
</comment>
<name>A0A8T0RPY6_PANVG</name>
<gene>
    <name evidence="2" type="ORF">PVAP13_5NG332924</name>
</gene>
<feature type="region of interest" description="Disordered" evidence="1">
    <location>
        <begin position="23"/>
        <end position="70"/>
    </location>
</feature>
<reference evidence="2" key="1">
    <citation type="submission" date="2020-05" db="EMBL/GenBank/DDBJ databases">
        <title>WGS assembly of Panicum virgatum.</title>
        <authorList>
            <person name="Lovell J.T."/>
            <person name="Jenkins J."/>
            <person name="Shu S."/>
            <person name="Juenger T.E."/>
            <person name="Schmutz J."/>
        </authorList>
    </citation>
    <scope>NUCLEOTIDE SEQUENCE</scope>
    <source>
        <strain evidence="2">AP13</strain>
    </source>
</reference>
<dbReference type="Proteomes" id="UP000823388">
    <property type="component" value="Chromosome 5N"/>
</dbReference>
<feature type="compositionally biased region" description="Pro residues" evidence="1">
    <location>
        <begin position="29"/>
        <end position="41"/>
    </location>
</feature>
<protein>
    <submittedName>
        <fullName evidence="2">Uncharacterized protein</fullName>
    </submittedName>
</protein>
<evidence type="ECO:0000256" key="1">
    <source>
        <dbReference type="SAM" id="MobiDB-lite"/>
    </source>
</evidence>
<sequence>MPFIFPNACWNIFRTSAAIGLEDTSSEVPPAPEQQDVPPPAGGNLVPEPPTPERRRKQGPGLWPRRPKEVKPQLMIQHHPNSPQVKQRPVMLKKLKAPPFLRIRPLPTS</sequence>
<evidence type="ECO:0000313" key="2">
    <source>
        <dbReference type="EMBL" id="KAG2588401.1"/>
    </source>
</evidence>
<dbReference type="EMBL" id="CM029046">
    <property type="protein sequence ID" value="KAG2588401.1"/>
    <property type="molecule type" value="Genomic_DNA"/>
</dbReference>